<gene>
    <name evidence="2" type="ORF">DFR28_106112</name>
</gene>
<evidence type="ECO:0000256" key="1">
    <source>
        <dbReference type="SAM" id="Phobius"/>
    </source>
</evidence>
<dbReference type="AlphaFoldDB" id="A0A395JIN8"/>
<comment type="caution">
    <text evidence="2">The sequence shown here is derived from an EMBL/GenBank/DDBJ whole genome shotgun (WGS) entry which is preliminary data.</text>
</comment>
<organism evidence="2 3">
    <name type="scientific">Arenicella xantha</name>
    <dbReference type="NCBI Taxonomy" id="644221"/>
    <lineage>
        <taxon>Bacteria</taxon>
        <taxon>Pseudomonadati</taxon>
        <taxon>Pseudomonadota</taxon>
        <taxon>Gammaproteobacteria</taxon>
        <taxon>Arenicellales</taxon>
        <taxon>Arenicellaceae</taxon>
        <taxon>Arenicella</taxon>
    </lineage>
</organism>
<reference evidence="2 3" key="1">
    <citation type="submission" date="2018-06" db="EMBL/GenBank/DDBJ databases">
        <title>Genomic Encyclopedia of Type Strains, Phase IV (KMG-IV): sequencing the most valuable type-strain genomes for metagenomic binning, comparative biology and taxonomic classification.</title>
        <authorList>
            <person name="Goeker M."/>
        </authorList>
    </citation>
    <scope>NUCLEOTIDE SEQUENCE [LARGE SCALE GENOMIC DNA]</scope>
    <source>
        <strain evidence="2 3">DSM 24032</strain>
    </source>
</reference>
<accession>A0A395JIN8</accession>
<keyword evidence="1" id="KW-0812">Transmembrane</keyword>
<dbReference type="RefSeq" id="WP_113955654.1">
    <property type="nucleotide sequence ID" value="NZ_QNRT01000006.1"/>
</dbReference>
<name>A0A395JIN8_9GAMM</name>
<feature type="transmembrane region" description="Helical" evidence="1">
    <location>
        <begin position="20"/>
        <end position="38"/>
    </location>
</feature>
<proteinExistence type="predicted"/>
<keyword evidence="3" id="KW-1185">Reference proteome</keyword>
<evidence type="ECO:0000313" key="3">
    <source>
        <dbReference type="Proteomes" id="UP000253083"/>
    </source>
</evidence>
<dbReference type="Proteomes" id="UP000253083">
    <property type="component" value="Unassembled WGS sequence"/>
</dbReference>
<protein>
    <submittedName>
        <fullName evidence="2">Uncharacterized protein</fullName>
    </submittedName>
</protein>
<evidence type="ECO:0000313" key="2">
    <source>
        <dbReference type="EMBL" id="RBP48625.1"/>
    </source>
</evidence>
<dbReference type="InParanoid" id="A0A395JIN8"/>
<keyword evidence="1" id="KW-1133">Transmembrane helix</keyword>
<dbReference type="EMBL" id="QNRT01000006">
    <property type="protein sequence ID" value="RBP48625.1"/>
    <property type="molecule type" value="Genomic_DNA"/>
</dbReference>
<keyword evidence="1" id="KW-0472">Membrane</keyword>
<sequence>MKTVSEMRESKYSVALERDLRGSHLFVLLLLAGTVLHFYLLRSGSSVLILVLAALAYWLPRSKPVEYFWANEKGFEFHTSRKALSFVPWEQVENIVLDKDYQDSSEIIEIKLNRKLNEKALYIRSSGLTKTSLFLSLGNKSREIHEKLSGLNSSGAA</sequence>